<dbReference type="EMBL" id="JAIWYP010000007">
    <property type="protein sequence ID" value="KAH3795713.1"/>
    <property type="molecule type" value="Genomic_DNA"/>
</dbReference>
<reference evidence="2" key="1">
    <citation type="journal article" date="2019" name="bioRxiv">
        <title>The Genome of the Zebra Mussel, Dreissena polymorpha: A Resource for Invasive Species Research.</title>
        <authorList>
            <person name="McCartney M.A."/>
            <person name="Auch B."/>
            <person name="Kono T."/>
            <person name="Mallez S."/>
            <person name="Zhang Y."/>
            <person name="Obille A."/>
            <person name="Becker A."/>
            <person name="Abrahante J.E."/>
            <person name="Garbe J."/>
            <person name="Badalamenti J.P."/>
            <person name="Herman A."/>
            <person name="Mangelson H."/>
            <person name="Liachko I."/>
            <person name="Sullivan S."/>
            <person name="Sone E.D."/>
            <person name="Koren S."/>
            <person name="Silverstein K.A.T."/>
            <person name="Beckman K.B."/>
            <person name="Gohl D.M."/>
        </authorList>
    </citation>
    <scope>NUCLEOTIDE SEQUENCE</scope>
    <source>
        <strain evidence="2">Duluth1</strain>
        <tissue evidence="2">Whole animal</tissue>
    </source>
</reference>
<name>A0A9D4FBE2_DREPO</name>
<feature type="region of interest" description="Disordered" evidence="1">
    <location>
        <begin position="275"/>
        <end position="359"/>
    </location>
</feature>
<reference evidence="2" key="2">
    <citation type="submission" date="2020-11" db="EMBL/GenBank/DDBJ databases">
        <authorList>
            <person name="McCartney M.A."/>
            <person name="Auch B."/>
            <person name="Kono T."/>
            <person name="Mallez S."/>
            <person name="Becker A."/>
            <person name="Gohl D.M."/>
            <person name="Silverstein K.A.T."/>
            <person name="Koren S."/>
            <person name="Bechman K.B."/>
            <person name="Herman A."/>
            <person name="Abrahante J.E."/>
            <person name="Garbe J."/>
        </authorList>
    </citation>
    <scope>NUCLEOTIDE SEQUENCE</scope>
    <source>
        <strain evidence="2">Duluth1</strain>
        <tissue evidence="2">Whole animal</tissue>
    </source>
</reference>
<feature type="compositionally biased region" description="Basic and acidic residues" evidence="1">
    <location>
        <begin position="290"/>
        <end position="302"/>
    </location>
</feature>
<evidence type="ECO:0000256" key="1">
    <source>
        <dbReference type="SAM" id="MobiDB-lite"/>
    </source>
</evidence>
<feature type="compositionally biased region" description="Polar residues" evidence="1">
    <location>
        <begin position="65"/>
        <end position="87"/>
    </location>
</feature>
<organism evidence="2 3">
    <name type="scientific">Dreissena polymorpha</name>
    <name type="common">Zebra mussel</name>
    <name type="synonym">Mytilus polymorpha</name>
    <dbReference type="NCBI Taxonomy" id="45954"/>
    <lineage>
        <taxon>Eukaryota</taxon>
        <taxon>Metazoa</taxon>
        <taxon>Spiralia</taxon>
        <taxon>Lophotrochozoa</taxon>
        <taxon>Mollusca</taxon>
        <taxon>Bivalvia</taxon>
        <taxon>Autobranchia</taxon>
        <taxon>Heteroconchia</taxon>
        <taxon>Euheterodonta</taxon>
        <taxon>Imparidentia</taxon>
        <taxon>Neoheterodontei</taxon>
        <taxon>Myida</taxon>
        <taxon>Dreissenoidea</taxon>
        <taxon>Dreissenidae</taxon>
        <taxon>Dreissena</taxon>
    </lineage>
</organism>
<accession>A0A9D4FBE2</accession>
<proteinExistence type="predicted"/>
<feature type="compositionally biased region" description="Basic and acidic residues" evidence="1">
    <location>
        <begin position="328"/>
        <end position="340"/>
    </location>
</feature>
<feature type="region of interest" description="Disordered" evidence="1">
    <location>
        <begin position="238"/>
        <end position="263"/>
    </location>
</feature>
<dbReference type="Proteomes" id="UP000828390">
    <property type="component" value="Unassembled WGS sequence"/>
</dbReference>
<feature type="compositionally biased region" description="Basic and acidic residues" evidence="1">
    <location>
        <begin position="43"/>
        <end position="64"/>
    </location>
</feature>
<evidence type="ECO:0000313" key="2">
    <source>
        <dbReference type="EMBL" id="KAH3795713.1"/>
    </source>
</evidence>
<protein>
    <submittedName>
        <fullName evidence="2">Uncharacterized protein</fullName>
    </submittedName>
</protein>
<feature type="region of interest" description="Disordered" evidence="1">
    <location>
        <begin position="34"/>
        <end position="90"/>
    </location>
</feature>
<gene>
    <name evidence="2" type="ORF">DPMN_149270</name>
</gene>
<evidence type="ECO:0000313" key="3">
    <source>
        <dbReference type="Proteomes" id="UP000828390"/>
    </source>
</evidence>
<sequence length="509" mass="58334">TSSGGRYIPEHFKATRQKFEQMATVVIVPQERGLKTKPMSAKQFHDTELNVKPDVRPKENKTDTKQFSSKPNRSSTDLMRKNGQSIRKQQEDVILSESRVKPPIPGPRHRILDTYTISSGREEGACGGDPIDSASLRVNSGMHIEQAVAQASCYTKPNIKEHDFFGQDSAHEIPYGGSDFVQVTGSHNKPMLCQPHHTSEREEKRSELQGKRSVCRDLHIHVHIYNDDVENHEQNDTMSDMFEDDDTASQSSIRRMRQSAVPPRGRHPILIHIHKDSMDIFDQNQKTPKQRYETEDTDKDYYPSDDEPPPQVPPRKPVKSNATPYLEKPYDTPDDWRYDNGKSTTKSEQSSQQSSFVPERKARKGTRFWIQSNKDYDLPDAKVLEIYSSDLYLKNQVRELCGNPWFYLYPDVKDAHKYLSLRNGDGCFALVAENIEDSPFQPFTIIVIKEKRHIRVPILKAPSGDSHSPSKLKLFDKFYDTIVEILDDLICNSNKELGFKLRNPTDASK</sequence>
<comment type="caution">
    <text evidence="2">The sequence shown here is derived from an EMBL/GenBank/DDBJ whole genome shotgun (WGS) entry which is preliminary data.</text>
</comment>
<feature type="non-terminal residue" evidence="2">
    <location>
        <position position="509"/>
    </location>
</feature>
<dbReference type="AlphaFoldDB" id="A0A9D4FBE2"/>
<keyword evidence="3" id="KW-1185">Reference proteome</keyword>
<feature type="compositionally biased region" description="Low complexity" evidence="1">
    <location>
        <begin position="342"/>
        <end position="355"/>
    </location>
</feature>